<evidence type="ECO:0000256" key="2">
    <source>
        <dbReference type="SAM" id="Phobius"/>
    </source>
</evidence>
<feature type="compositionally biased region" description="Low complexity" evidence="1">
    <location>
        <begin position="277"/>
        <end position="298"/>
    </location>
</feature>
<protein>
    <submittedName>
        <fullName evidence="3">Uncharacterized protein</fullName>
    </submittedName>
</protein>
<dbReference type="AlphaFoldDB" id="A0A507FMR0"/>
<sequence length="428" mass="43722">MNSLVTASQSASDGTVTATLILNDRYITSLPQSIFNTPQEQQQLDSGLSTYTVAVTFNSADAVDALCSASATVGSSLVETCPLELGGVARRCVSVSCQSIPGKIVAANVKASFSVCPSGLASGCGLSDTAVGNVLGRIVVTRTTSAAVTSSSVKSKSVVTNEGESKANAQREGANNAVMPMSTSTSTLATGMAAPAVAAPAAKGAEPGLNLVVIIVPILVVLLAVAAGVYIYMKRRGTSAADADAEERGKISAVAKRKGSTDKEAITETTATVAVSQEETIQTSTPATATTTPSIAETPKSKKQAKNGAKAKPAVSTKPPNIDEPRVQTLAPGQVRYINVRGSPAPIPIPAPPASLGGTSMRSPTSTIGSASIFNIPAVPAQSFGYIYQGYTPNPNLPNQSALPGPGIPARANPYPGYYDQQGNYHFY</sequence>
<feature type="region of interest" description="Disordered" evidence="1">
    <location>
        <begin position="277"/>
        <end position="326"/>
    </location>
</feature>
<keyword evidence="4" id="KW-1185">Reference proteome</keyword>
<dbReference type="OrthoDB" id="2139052at2759"/>
<gene>
    <name evidence="3" type="ORF">CcCBS67573_g02013</name>
</gene>
<dbReference type="EMBL" id="QEAP01000038">
    <property type="protein sequence ID" value="TPX76728.1"/>
    <property type="molecule type" value="Genomic_DNA"/>
</dbReference>
<evidence type="ECO:0000313" key="4">
    <source>
        <dbReference type="Proteomes" id="UP000320333"/>
    </source>
</evidence>
<keyword evidence="2" id="KW-1133">Transmembrane helix</keyword>
<dbReference type="Proteomes" id="UP000320333">
    <property type="component" value="Unassembled WGS sequence"/>
</dbReference>
<accession>A0A507FMR0</accession>
<proteinExistence type="predicted"/>
<keyword evidence="2" id="KW-0812">Transmembrane</keyword>
<organism evidence="3 4">
    <name type="scientific">Chytriomyces confervae</name>
    <dbReference type="NCBI Taxonomy" id="246404"/>
    <lineage>
        <taxon>Eukaryota</taxon>
        <taxon>Fungi</taxon>
        <taxon>Fungi incertae sedis</taxon>
        <taxon>Chytridiomycota</taxon>
        <taxon>Chytridiomycota incertae sedis</taxon>
        <taxon>Chytridiomycetes</taxon>
        <taxon>Chytridiales</taxon>
        <taxon>Chytriomycetaceae</taxon>
        <taxon>Chytriomyces</taxon>
    </lineage>
</organism>
<evidence type="ECO:0000256" key="1">
    <source>
        <dbReference type="SAM" id="MobiDB-lite"/>
    </source>
</evidence>
<comment type="caution">
    <text evidence="3">The sequence shown here is derived from an EMBL/GenBank/DDBJ whole genome shotgun (WGS) entry which is preliminary data.</text>
</comment>
<keyword evidence="2" id="KW-0472">Membrane</keyword>
<reference evidence="3 4" key="1">
    <citation type="journal article" date="2019" name="Sci. Rep.">
        <title>Comparative genomics of chytrid fungi reveal insights into the obligate biotrophic and pathogenic lifestyle of Synchytrium endobioticum.</title>
        <authorList>
            <person name="van de Vossenberg B.T.L.H."/>
            <person name="Warris S."/>
            <person name="Nguyen H.D.T."/>
            <person name="van Gent-Pelzer M.P.E."/>
            <person name="Joly D.L."/>
            <person name="van de Geest H.C."/>
            <person name="Bonants P.J.M."/>
            <person name="Smith D.S."/>
            <person name="Levesque C.A."/>
            <person name="van der Lee T.A.J."/>
        </authorList>
    </citation>
    <scope>NUCLEOTIDE SEQUENCE [LARGE SCALE GENOMIC DNA]</scope>
    <source>
        <strain evidence="3 4">CBS 675.73</strain>
    </source>
</reference>
<feature type="transmembrane region" description="Helical" evidence="2">
    <location>
        <begin position="211"/>
        <end position="232"/>
    </location>
</feature>
<name>A0A507FMR0_9FUNG</name>
<evidence type="ECO:0000313" key="3">
    <source>
        <dbReference type="EMBL" id="TPX76728.1"/>
    </source>
</evidence>